<proteinExistence type="predicted"/>
<dbReference type="GO" id="GO:0003677">
    <property type="term" value="F:DNA binding"/>
    <property type="evidence" value="ECO:0007669"/>
    <property type="project" value="UniProtKB-UniRule"/>
</dbReference>
<evidence type="ECO:0000256" key="3">
    <source>
        <dbReference type="ARBA" id="ARBA00023163"/>
    </source>
</evidence>
<dbReference type="PRINTS" id="PR00035">
    <property type="entry name" value="HTHGNTR"/>
</dbReference>
<dbReference type="InterPro" id="IPR011663">
    <property type="entry name" value="UTRA"/>
</dbReference>
<dbReference type="Gene3D" id="1.10.10.10">
    <property type="entry name" value="Winged helix-like DNA-binding domain superfamily/Winged helix DNA-binding domain"/>
    <property type="match status" value="1"/>
</dbReference>
<dbReference type="AlphaFoldDB" id="A0A1H8ZFQ5"/>
<sequence>MADILPRYAEIRQALEGRIMSGDWPPGHRIPSELALAEQYDCSRMTVNKALSALAEAGLISRKRRSGSVVAVPKSEETILEIHDIKAEVQASGKAYRYTCLSRSLHPAEAEEARRLGVEPGVAVLAVEVQHLAAGVPFVHEDRLLNLAAVPHARDEHFIESPPGTWLLQEIPWTDAEHAIRAVGVAADVAEQLGLKPGTACLQVERRTWQAGTPITSVRLTYPGDRHELTARFSPAGGLRQGRRD</sequence>
<organism evidence="6 7">
    <name type="scientific">Faunimonas pinastri</name>
    <dbReference type="NCBI Taxonomy" id="1855383"/>
    <lineage>
        <taxon>Bacteria</taxon>
        <taxon>Pseudomonadati</taxon>
        <taxon>Pseudomonadota</taxon>
        <taxon>Alphaproteobacteria</taxon>
        <taxon>Hyphomicrobiales</taxon>
        <taxon>Afifellaceae</taxon>
        <taxon>Faunimonas</taxon>
    </lineage>
</organism>
<dbReference type="SUPFAM" id="SSF46785">
    <property type="entry name" value="Winged helix' DNA-binding domain"/>
    <property type="match status" value="1"/>
</dbReference>
<dbReference type="PANTHER" id="PTHR44846">
    <property type="entry name" value="MANNOSYL-D-GLYCERATE TRANSPORT/METABOLISM SYSTEM REPRESSOR MNGR-RELATED"/>
    <property type="match status" value="1"/>
</dbReference>
<evidence type="ECO:0000313" key="7">
    <source>
        <dbReference type="Proteomes" id="UP000199647"/>
    </source>
</evidence>
<evidence type="ECO:0000259" key="5">
    <source>
        <dbReference type="PROSITE" id="PS50949"/>
    </source>
</evidence>
<dbReference type="CDD" id="cd07377">
    <property type="entry name" value="WHTH_GntR"/>
    <property type="match status" value="1"/>
</dbReference>
<dbReference type="GO" id="GO:0045892">
    <property type="term" value="P:negative regulation of DNA-templated transcription"/>
    <property type="evidence" value="ECO:0007669"/>
    <property type="project" value="UniProtKB-UniRule"/>
</dbReference>
<dbReference type="RefSeq" id="WP_092494658.1">
    <property type="nucleotide sequence ID" value="NZ_FOFG01000001.1"/>
</dbReference>
<accession>A0A1H8ZFQ5</accession>
<keyword evidence="1" id="KW-0805">Transcription regulation</keyword>
<name>A0A1H8ZFQ5_9HYPH</name>
<dbReference type="InterPro" id="IPR036388">
    <property type="entry name" value="WH-like_DNA-bd_sf"/>
</dbReference>
<reference evidence="6 7" key="1">
    <citation type="submission" date="2016-10" db="EMBL/GenBank/DDBJ databases">
        <authorList>
            <person name="de Groot N.N."/>
        </authorList>
    </citation>
    <scope>NUCLEOTIDE SEQUENCE [LARGE SCALE GENOMIC DNA]</scope>
    <source>
        <strain evidence="6 7">A52C2</strain>
    </source>
</reference>
<dbReference type="SMART" id="SM00345">
    <property type="entry name" value="HTH_GNTR"/>
    <property type="match status" value="1"/>
</dbReference>
<evidence type="ECO:0000256" key="1">
    <source>
        <dbReference type="ARBA" id="ARBA00023015"/>
    </source>
</evidence>
<dbReference type="InterPro" id="IPR036390">
    <property type="entry name" value="WH_DNA-bd_sf"/>
</dbReference>
<evidence type="ECO:0000256" key="2">
    <source>
        <dbReference type="ARBA" id="ARBA00023125"/>
    </source>
</evidence>
<dbReference type="SMART" id="SM00866">
    <property type="entry name" value="UTRA"/>
    <property type="match status" value="1"/>
</dbReference>
<dbReference type="GO" id="GO:0006547">
    <property type="term" value="P:L-histidine metabolic process"/>
    <property type="evidence" value="ECO:0007669"/>
    <property type="project" value="UniProtKB-UniRule"/>
</dbReference>
<dbReference type="FunFam" id="1.10.10.10:FF:000079">
    <property type="entry name" value="GntR family transcriptional regulator"/>
    <property type="match status" value="1"/>
</dbReference>
<protein>
    <recommendedName>
        <fullName evidence="4">Histidine utilization repressor</fullName>
    </recommendedName>
</protein>
<dbReference type="OrthoDB" id="9808698at2"/>
<dbReference type="SUPFAM" id="SSF64288">
    <property type="entry name" value="Chorismate lyase-like"/>
    <property type="match status" value="1"/>
</dbReference>
<keyword evidence="3" id="KW-0804">Transcription</keyword>
<dbReference type="NCBIfam" id="TIGR02018">
    <property type="entry name" value="his_ut_repres"/>
    <property type="match status" value="1"/>
</dbReference>
<keyword evidence="2" id="KW-0238">DNA-binding</keyword>
<dbReference type="GO" id="GO:0003700">
    <property type="term" value="F:DNA-binding transcription factor activity"/>
    <property type="evidence" value="ECO:0007669"/>
    <property type="project" value="UniProtKB-UniRule"/>
</dbReference>
<dbReference type="EMBL" id="FOFG01000001">
    <property type="protein sequence ID" value="SEP62558.1"/>
    <property type="molecule type" value="Genomic_DNA"/>
</dbReference>
<dbReference type="Proteomes" id="UP000199647">
    <property type="component" value="Unassembled WGS sequence"/>
</dbReference>
<evidence type="ECO:0000256" key="4">
    <source>
        <dbReference type="NCBIfam" id="TIGR02018"/>
    </source>
</evidence>
<dbReference type="InterPro" id="IPR010248">
    <property type="entry name" value="His_ut_repres"/>
</dbReference>
<dbReference type="InterPro" id="IPR050679">
    <property type="entry name" value="Bact_HTH_transcr_reg"/>
</dbReference>
<dbReference type="Pfam" id="PF00392">
    <property type="entry name" value="GntR"/>
    <property type="match status" value="1"/>
</dbReference>
<dbReference type="Pfam" id="PF07702">
    <property type="entry name" value="UTRA"/>
    <property type="match status" value="1"/>
</dbReference>
<feature type="domain" description="HTH gntR-type" evidence="5">
    <location>
        <begin position="5"/>
        <end position="73"/>
    </location>
</feature>
<gene>
    <name evidence="6" type="ORF">SAMN05216548_101124</name>
</gene>
<dbReference type="InterPro" id="IPR000524">
    <property type="entry name" value="Tscrpt_reg_HTH_GntR"/>
</dbReference>
<keyword evidence="7" id="KW-1185">Reference proteome</keyword>
<dbReference type="STRING" id="1855383.SAMN05216548_101124"/>
<dbReference type="PANTHER" id="PTHR44846:SF16">
    <property type="entry name" value="TRANSCRIPTIONAL REGULATOR PHNF-RELATED"/>
    <property type="match status" value="1"/>
</dbReference>
<dbReference type="PROSITE" id="PS50949">
    <property type="entry name" value="HTH_GNTR"/>
    <property type="match status" value="1"/>
</dbReference>
<evidence type="ECO:0000313" key="6">
    <source>
        <dbReference type="EMBL" id="SEP62558.1"/>
    </source>
</evidence>
<dbReference type="InterPro" id="IPR028978">
    <property type="entry name" value="Chorismate_lyase_/UTRA_dom_sf"/>
</dbReference>
<dbReference type="Gene3D" id="3.40.1410.10">
    <property type="entry name" value="Chorismate lyase-like"/>
    <property type="match status" value="1"/>
</dbReference>